<evidence type="ECO:0000259" key="5">
    <source>
        <dbReference type="Pfam" id="PF01593"/>
    </source>
</evidence>
<comment type="caution">
    <text evidence="7">The sequence shown here is derived from an EMBL/GenBank/DDBJ whole genome shotgun (WGS) entry which is preliminary data.</text>
</comment>
<keyword evidence="8" id="KW-1185">Reference proteome</keyword>
<dbReference type="SUPFAM" id="SSF51905">
    <property type="entry name" value="FAD/NAD(P)-binding domain"/>
    <property type="match status" value="1"/>
</dbReference>
<accession>A0A2A7MRP0</accession>
<dbReference type="Proteomes" id="UP000465302">
    <property type="component" value="Unassembled WGS sequence"/>
</dbReference>
<dbReference type="Proteomes" id="UP000220914">
    <property type="component" value="Unassembled WGS sequence"/>
</dbReference>
<sequence>MRVVGGKTDHVVVVGAGLAGLSAALHLAGRGRAVTVVERGDFAGGRVGRRDIDGYRLDTGPTVLTMPDLIDEAFAAVGETTSDRLQLDTVDPSYRAVFADGASLDVHRDRDAMAAEIERLAGPQQAQGYLRLRDWLTRLYEVEFDGFIAANFDSPLSLLTPQLARLAALGGFRRWERVMKRFITDPRLLRIFTFQALYAGVPPQRALAVYAVIAYMDTVAGVYFPRGGMRALPDAMAAAASDAGVEFRYGATVTGLDRRGDRVTAVTTDTGERFDADAVILTTELPDTYRLLGRTPRRLLPLRPSPSAVVAHVGCRAADAELPHHHILFGDAWDETFRDIIDDGVLMRDPSLLVTRPTAGDPTLAPDGRDLLYILAPAPNLVRGNVDWKSVGGAYTDNMIAAVNARLPQLGVDAELLHVVNPADWADQGMVAGTPFALAHTFGQTGPFRPANLVRGIDNVVLAGSSTVPGVGVPTALLSGRLAADRITGVTSRRVATHSRRQTA</sequence>
<keyword evidence="2 4" id="KW-0125">Carotenoid biosynthesis</keyword>
<evidence type="ECO:0000256" key="3">
    <source>
        <dbReference type="ARBA" id="ARBA00023002"/>
    </source>
</evidence>
<dbReference type="InterPro" id="IPR002937">
    <property type="entry name" value="Amino_oxidase"/>
</dbReference>
<comment type="pathway">
    <text evidence="1 4">Carotenoid biosynthesis.</text>
</comment>
<reference evidence="6" key="3">
    <citation type="submission" date="2020-02" db="EMBL/GenBank/DDBJ databases">
        <authorList>
            <person name="Matsumoto Y."/>
            <person name="Motooka D."/>
            <person name="Nakamura S."/>
        </authorList>
    </citation>
    <scope>NUCLEOTIDE SEQUENCE</scope>
    <source>
        <strain evidence="6">JCM 6377</strain>
    </source>
</reference>
<dbReference type="NCBIfam" id="TIGR02734">
    <property type="entry name" value="crtI_fam"/>
    <property type="match status" value="1"/>
</dbReference>
<dbReference type="InterPro" id="IPR014105">
    <property type="entry name" value="Carotenoid/retinoid_OxRdtase"/>
</dbReference>
<dbReference type="GO" id="GO:0016117">
    <property type="term" value="P:carotenoid biosynthetic process"/>
    <property type="evidence" value="ECO:0007669"/>
    <property type="project" value="UniProtKB-KW"/>
</dbReference>
<dbReference type="EMBL" id="BLKS01000001">
    <property type="protein sequence ID" value="GFG53723.1"/>
    <property type="molecule type" value="Genomic_DNA"/>
</dbReference>
<evidence type="ECO:0000313" key="6">
    <source>
        <dbReference type="EMBL" id="GFG53723.1"/>
    </source>
</evidence>
<evidence type="ECO:0000256" key="1">
    <source>
        <dbReference type="ARBA" id="ARBA00004829"/>
    </source>
</evidence>
<reference evidence="6 9" key="2">
    <citation type="journal article" date="2019" name="Emerg. Microbes Infect.">
        <title>Comprehensive subspecies identification of 175 nontuberculous mycobacteria species based on 7547 genomic profiles.</title>
        <authorList>
            <person name="Matsumoto Y."/>
            <person name="Kinjo T."/>
            <person name="Motooka D."/>
            <person name="Nabeya D."/>
            <person name="Jung N."/>
            <person name="Uechi K."/>
            <person name="Horii T."/>
            <person name="Iida T."/>
            <person name="Fujita J."/>
            <person name="Nakamura S."/>
        </authorList>
    </citation>
    <scope>NUCLEOTIDE SEQUENCE [LARGE SCALE GENOMIC DNA]</scope>
    <source>
        <strain evidence="6 9">JCM 6377</strain>
    </source>
</reference>
<dbReference type="Pfam" id="PF01593">
    <property type="entry name" value="Amino_oxidase"/>
    <property type="match status" value="1"/>
</dbReference>
<feature type="domain" description="Amine oxidase" evidence="5">
    <location>
        <begin position="18"/>
        <end position="487"/>
    </location>
</feature>
<evidence type="ECO:0000313" key="9">
    <source>
        <dbReference type="Proteomes" id="UP000465302"/>
    </source>
</evidence>
<keyword evidence="3 4" id="KW-0560">Oxidoreductase</keyword>
<dbReference type="GO" id="GO:0016491">
    <property type="term" value="F:oxidoreductase activity"/>
    <property type="evidence" value="ECO:0007669"/>
    <property type="project" value="UniProtKB-KW"/>
</dbReference>
<gene>
    <name evidence="7" type="ORF">CQY20_27070</name>
    <name evidence="6" type="ORF">MAGR_51640</name>
</gene>
<organism evidence="7 8">
    <name type="scientific">Mycolicibacterium agri</name>
    <name type="common">Mycobacterium agri</name>
    <dbReference type="NCBI Taxonomy" id="36811"/>
    <lineage>
        <taxon>Bacteria</taxon>
        <taxon>Bacillati</taxon>
        <taxon>Actinomycetota</taxon>
        <taxon>Actinomycetes</taxon>
        <taxon>Mycobacteriales</taxon>
        <taxon>Mycobacteriaceae</taxon>
        <taxon>Mycolicibacterium</taxon>
    </lineage>
</organism>
<reference evidence="7 8" key="1">
    <citation type="submission" date="2017-10" db="EMBL/GenBank/DDBJ databases">
        <title>The new phylogeny of genus Mycobacterium.</title>
        <authorList>
            <person name="Tortoli E."/>
            <person name="Trovato A."/>
            <person name="Cirillo D.M."/>
        </authorList>
    </citation>
    <scope>NUCLEOTIDE SEQUENCE [LARGE SCALE GENOMIC DNA]</scope>
    <source>
        <strain evidence="7 8">CCUG37673</strain>
    </source>
</reference>
<evidence type="ECO:0000256" key="2">
    <source>
        <dbReference type="ARBA" id="ARBA00022746"/>
    </source>
</evidence>
<name>A0A2A7MRP0_MYCAG</name>
<dbReference type="RefSeq" id="WP_097943343.1">
    <property type="nucleotide sequence ID" value="NZ_BLKS01000001.1"/>
</dbReference>
<dbReference type="PANTHER" id="PTHR43734:SF1">
    <property type="entry name" value="PHYTOENE DESATURASE"/>
    <property type="match status" value="1"/>
</dbReference>
<protein>
    <submittedName>
        <fullName evidence="7">Phytoene dehydrogenase</fullName>
    </submittedName>
</protein>
<dbReference type="InterPro" id="IPR036188">
    <property type="entry name" value="FAD/NAD-bd_sf"/>
</dbReference>
<evidence type="ECO:0000256" key="4">
    <source>
        <dbReference type="RuleBase" id="RU362075"/>
    </source>
</evidence>
<evidence type="ECO:0000313" key="7">
    <source>
        <dbReference type="EMBL" id="PEG34163.1"/>
    </source>
</evidence>
<dbReference type="EMBL" id="PDCP01000075">
    <property type="protein sequence ID" value="PEG34163.1"/>
    <property type="molecule type" value="Genomic_DNA"/>
</dbReference>
<dbReference type="AlphaFoldDB" id="A0A2A7MRP0"/>
<proteinExistence type="inferred from homology"/>
<evidence type="ECO:0000313" key="8">
    <source>
        <dbReference type="Proteomes" id="UP000220914"/>
    </source>
</evidence>
<dbReference type="PANTHER" id="PTHR43734">
    <property type="entry name" value="PHYTOENE DESATURASE"/>
    <property type="match status" value="1"/>
</dbReference>
<dbReference type="Gene3D" id="3.50.50.60">
    <property type="entry name" value="FAD/NAD(P)-binding domain"/>
    <property type="match status" value="2"/>
</dbReference>
<dbReference type="OrthoDB" id="9774675at2"/>
<comment type="similarity">
    <text evidence="4">Belongs to the carotenoid/retinoid oxidoreductase family.</text>
</comment>